<evidence type="ECO:0000313" key="6">
    <source>
        <dbReference type="Proteomes" id="UP000663865"/>
    </source>
</evidence>
<comment type="caution">
    <text evidence="3">The sequence shown here is derived from an EMBL/GenBank/DDBJ whole genome shotgun (WGS) entry which is preliminary data.</text>
</comment>
<dbReference type="Proteomes" id="UP000663865">
    <property type="component" value="Unassembled WGS sequence"/>
</dbReference>
<dbReference type="Proteomes" id="UP000663869">
    <property type="component" value="Unassembled WGS sequence"/>
</dbReference>
<dbReference type="EMBL" id="CAJOBS010003592">
    <property type="protein sequence ID" value="CAF4860858.1"/>
    <property type="molecule type" value="Genomic_DNA"/>
</dbReference>
<dbReference type="EMBL" id="CAJNYU010001231">
    <property type="protein sequence ID" value="CAF3421884.1"/>
    <property type="molecule type" value="Genomic_DNA"/>
</dbReference>
<sequence length="119" mass="13613">MLNVNLIVIFVCAQIFLINSYTIHHIQRPFLFEFENESNDELYSKLLQTELLLNEANPSAITSSSASLFDQTDGQSHNLQKRGRQCLWKVCSWALDKRALRSSVSSPSNSIDLLSKLFY</sequence>
<dbReference type="Proteomes" id="UP000663838">
    <property type="component" value="Unassembled WGS sequence"/>
</dbReference>
<organism evidence="3 6">
    <name type="scientific">Rotaria socialis</name>
    <dbReference type="NCBI Taxonomy" id="392032"/>
    <lineage>
        <taxon>Eukaryota</taxon>
        <taxon>Metazoa</taxon>
        <taxon>Spiralia</taxon>
        <taxon>Gnathifera</taxon>
        <taxon>Rotifera</taxon>
        <taxon>Eurotatoria</taxon>
        <taxon>Bdelloidea</taxon>
        <taxon>Philodinida</taxon>
        <taxon>Philodinidae</taxon>
        <taxon>Rotaria</taxon>
    </lineage>
</organism>
<dbReference type="EMBL" id="CAJOBQ010000030">
    <property type="protein sequence ID" value="CAF4222326.1"/>
    <property type="molecule type" value="Genomic_DNA"/>
</dbReference>
<dbReference type="Proteomes" id="UP000663862">
    <property type="component" value="Unassembled WGS sequence"/>
</dbReference>
<evidence type="ECO:0000313" key="4">
    <source>
        <dbReference type="EMBL" id="CAF4222326.1"/>
    </source>
</evidence>
<evidence type="ECO:0000256" key="1">
    <source>
        <dbReference type="SAM" id="Phobius"/>
    </source>
</evidence>
<dbReference type="EMBL" id="CAJNYV010004003">
    <property type="protein sequence ID" value="CAF3628128.1"/>
    <property type="molecule type" value="Genomic_DNA"/>
</dbReference>
<feature type="transmembrane region" description="Helical" evidence="1">
    <location>
        <begin position="6"/>
        <end position="23"/>
    </location>
</feature>
<dbReference type="AlphaFoldDB" id="A0A818PN31"/>
<keyword evidence="1" id="KW-0812">Transmembrane</keyword>
<evidence type="ECO:0000313" key="3">
    <source>
        <dbReference type="EMBL" id="CAF3628128.1"/>
    </source>
</evidence>
<keyword evidence="1" id="KW-1133">Transmembrane helix</keyword>
<gene>
    <name evidence="2" type="ORF">FME351_LOCUS10987</name>
    <name evidence="3" type="ORF">KIK155_LOCUS22269</name>
    <name evidence="5" type="ORF">TOA249_LOCUS27682</name>
    <name evidence="4" type="ORF">TSG867_LOCUS1362</name>
</gene>
<keyword evidence="1" id="KW-0472">Membrane</keyword>
<accession>A0A818PN31</accession>
<evidence type="ECO:0000313" key="2">
    <source>
        <dbReference type="EMBL" id="CAF3421884.1"/>
    </source>
</evidence>
<name>A0A818PN31_9BILA</name>
<proteinExistence type="predicted"/>
<reference evidence="3" key="1">
    <citation type="submission" date="2021-02" db="EMBL/GenBank/DDBJ databases">
        <authorList>
            <person name="Nowell W R."/>
        </authorList>
    </citation>
    <scope>NUCLEOTIDE SEQUENCE</scope>
</reference>
<evidence type="ECO:0000313" key="5">
    <source>
        <dbReference type="EMBL" id="CAF4860858.1"/>
    </source>
</evidence>
<protein>
    <submittedName>
        <fullName evidence="3">Uncharacterized protein</fullName>
    </submittedName>
</protein>